<keyword evidence="2" id="KW-1185">Reference proteome</keyword>
<keyword evidence="1" id="KW-0540">Nuclease</keyword>
<gene>
    <name evidence="1" type="ORF">ABU900_11855</name>
</gene>
<dbReference type="Gene3D" id="1.10.30.50">
    <property type="match status" value="1"/>
</dbReference>
<evidence type="ECO:0000313" key="1">
    <source>
        <dbReference type="EMBL" id="MES5325087.1"/>
    </source>
</evidence>
<keyword evidence="1" id="KW-0378">Hydrolase</keyword>
<dbReference type="Proteomes" id="UP001437419">
    <property type="component" value="Unassembled WGS sequence"/>
</dbReference>
<sequence>MNHLVTAEKDFGENVLPSMEARAFYREWRKLASSGVGTWSAIRDAKFTAAGKSRDGAWIMTRLRNHLAALQAERCCYCRRRLVGIAYARPIEHILPKDTYGQFTFIYRNLAVACFDCNHVKSNNNWSTWPSTRRRYPKDKNCSGFFHARLHEYNSHVRYLHLETNGASISVYAGLTPQGRHLCAELLAKSSERTLAISANPRFSAAMDKLRDQVQQIAATHDDDKLLDFMEALELSANRGNAKK</sequence>
<dbReference type="RefSeq" id="WP_353639948.1">
    <property type="nucleotide sequence ID" value="NZ_JBEUDR010000002.1"/>
</dbReference>
<proteinExistence type="predicted"/>
<accession>A0ABV2BJK9</accession>
<reference evidence="1 2" key="1">
    <citation type="submission" date="2024-06" db="EMBL/GenBank/DDBJ databases">
        <title>Alcaligenes phenolicus JC896.</title>
        <authorList>
            <person name="Venkata Ramana C."/>
            <person name="Sasikala C."/>
            <person name="Mahima D."/>
        </authorList>
    </citation>
    <scope>NUCLEOTIDE SEQUENCE [LARGE SCALE GENOMIC DNA]</scope>
    <source>
        <strain evidence="1 2">JC896</strain>
    </source>
</reference>
<protein>
    <submittedName>
        <fullName evidence="1">HNH endonuclease</fullName>
    </submittedName>
</protein>
<name>A0ABV2BJK9_9BURK</name>
<comment type="caution">
    <text evidence="1">The sequence shown here is derived from an EMBL/GenBank/DDBJ whole genome shotgun (WGS) entry which is preliminary data.</text>
</comment>
<dbReference type="GO" id="GO:0004519">
    <property type="term" value="F:endonuclease activity"/>
    <property type="evidence" value="ECO:0007669"/>
    <property type="project" value="UniProtKB-KW"/>
</dbReference>
<organism evidence="1 2">
    <name type="scientific">Alcaligenes phenolicus</name>
    <dbReference type="NCBI Taxonomy" id="232846"/>
    <lineage>
        <taxon>Bacteria</taxon>
        <taxon>Pseudomonadati</taxon>
        <taxon>Pseudomonadota</taxon>
        <taxon>Betaproteobacteria</taxon>
        <taxon>Burkholderiales</taxon>
        <taxon>Alcaligenaceae</taxon>
        <taxon>Alcaligenes</taxon>
    </lineage>
</organism>
<keyword evidence="1" id="KW-0255">Endonuclease</keyword>
<dbReference type="EMBL" id="JBEUDR010000002">
    <property type="protein sequence ID" value="MES5325087.1"/>
    <property type="molecule type" value="Genomic_DNA"/>
</dbReference>
<evidence type="ECO:0000313" key="2">
    <source>
        <dbReference type="Proteomes" id="UP001437419"/>
    </source>
</evidence>